<dbReference type="PANTHER" id="PTHR30344">
    <property type="entry name" value="6-PHOSPHOGLUCONOLACTONASE-RELATED"/>
    <property type="match status" value="1"/>
</dbReference>
<dbReference type="Proteomes" id="UP001156140">
    <property type="component" value="Unassembled WGS sequence"/>
</dbReference>
<dbReference type="InterPro" id="IPR015943">
    <property type="entry name" value="WD40/YVTN_repeat-like_dom_sf"/>
</dbReference>
<dbReference type="InterPro" id="IPR011048">
    <property type="entry name" value="Haem_d1_sf"/>
</dbReference>
<dbReference type="RefSeq" id="WP_281736892.1">
    <property type="nucleotide sequence ID" value="NZ_JAKETQ010000003.1"/>
</dbReference>
<name>A0AA41QQ97_9HYPH</name>
<evidence type="ECO:0000256" key="1">
    <source>
        <dbReference type="ARBA" id="ARBA00005564"/>
    </source>
</evidence>
<evidence type="ECO:0000256" key="2">
    <source>
        <dbReference type="ARBA" id="ARBA00022526"/>
    </source>
</evidence>
<evidence type="ECO:0000313" key="3">
    <source>
        <dbReference type="EMBL" id="MCI0128824.1"/>
    </source>
</evidence>
<dbReference type="Pfam" id="PF10282">
    <property type="entry name" value="Lactonase"/>
    <property type="match status" value="1"/>
</dbReference>
<dbReference type="Gene3D" id="2.130.10.10">
    <property type="entry name" value="YVTN repeat-like/Quinoprotein amine dehydrogenase"/>
    <property type="match status" value="1"/>
</dbReference>
<dbReference type="PANTHER" id="PTHR30344:SF1">
    <property type="entry name" value="6-PHOSPHOGLUCONOLACTONASE"/>
    <property type="match status" value="1"/>
</dbReference>
<accession>A0AA41QQ97</accession>
<keyword evidence="4" id="KW-1185">Reference proteome</keyword>
<dbReference type="EMBL" id="JALAZD010000003">
    <property type="protein sequence ID" value="MCI0128824.1"/>
    <property type="molecule type" value="Genomic_DNA"/>
</dbReference>
<keyword evidence="2" id="KW-0119">Carbohydrate metabolism</keyword>
<dbReference type="InterPro" id="IPR050282">
    <property type="entry name" value="Cycloisomerase_2"/>
</dbReference>
<comment type="caution">
    <text evidence="3">The sequence shown here is derived from an EMBL/GenBank/DDBJ whole genome shotgun (WGS) entry which is preliminary data.</text>
</comment>
<gene>
    <name evidence="3" type="ORF">ML536_18475</name>
</gene>
<dbReference type="InterPro" id="IPR019405">
    <property type="entry name" value="Lactonase_7-beta_prop"/>
</dbReference>
<dbReference type="GO" id="GO:0017057">
    <property type="term" value="F:6-phosphogluconolactonase activity"/>
    <property type="evidence" value="ECO:0007669"/>
    <property type="project" value="TreeGrafter"/>
</dbReference>
<evidence type="ECO:0000313" key="4">
    <source>
        <dbReference type="Proteomes" id="UP001156140"/>
    </source>
</evidence>
<organism evidence="3 4">
    <name type="scientific">Paradevosia shaoguanensis</name>
    <dbReference type="NCBI Taxonomy" id="1335043"/>
    <lineage>
        <taxon>Bacteria</taxon>
        <taxon>Pseudomonadati</taxon>
        <taxon>Pseudomonadota</taxon>
        <taxon>Alphaproteobacteria</taxon>
        <taxon>Hyphomicrobiales</taxon>
        <taxon>Devosiaceae</taxon>
        <taxon>Paradevosia</taxon>
    </lineage>
</organism>
<dbReference type="AlphaFoldDB" id="A0AA41QQ97"/>
<dbReference type="SUPFAM" id="SSF51004">
    <property type="entry name" value="C-terminal (heme d1) domain of cytochrome cd1-nitrite reductase"/>
    <property type="match status" value="1"/>
</dbReference>
<protein>
    <submittedName>
        <fullName evidence="3">Lactonase family protein</fullName>
    </submittedName>
</protein>
<dbReference type="GO" id="GO:0006006">
    <property type="term" value="P:glucose metabolic process"/>
    <property type="evidence" value="ECO:0007669"/>
    <property type="project" value="UniProtKB-KW"/>
</dbReference>
<keyword evidence="2" id="KW-0313">Glucose metabolism</keyword>
<proteinExistence type="inferred from homology"/>
<sequence length="362" mass="38974">MIPVLENPASNVQRFVVGSYTEPYGPFRAIGDGISLVSLHPTGKLETLAQLALPNPAYLRPLSADRIAVAIETDDDRASIALVRVGSGALELEERVATPGRIPCHIDLHPAGSWLAGACYGTGEVFALPLTEGRLQPDRMITTRHTGSSVHPVRQTGPHPHAARFSPDGDWLIVPDLGADTVSAYPFDEARGLDFSHARLWQAPAGSGPRLPLFSGNGQYIVLVEEIASRLVSLRWNDGELSECHRISSLIDPFPGENTAAGLRWHPSGRLVGVSNRGADAISLFAFDPETGRLTPWRQIPSGGTKPRDFEFSSCGAWLITTNQNGDCLAVYALEEDGVRDTGERLTVRSPSCIRQMSGGEG</sequence>
<reference evidence="3" key="1">
    <citation type="submission" date="2022-03" db="EMBL/GenBank/DDBJ databases">
        <title>The complete genome sequence of a Methyloterrigena soli.</title>
        <authorList>
            <person name="Zi Z."/>
        </authorList>
    </citation>
    <scope>NUCLEOTIDE SEQUENCE</scope>
    <source>
        <strain evidence="3">M48</strain>
    </source>
</reference>
<comment type="similarity">
    <text evidence="1">Belongs to the cycloisomerase 2 family.</text>
</comment>